<dbReference type="SUPFAM" id="SSF52413">
    <property type="entry name" value="UDP-glucose/GDP-mannose dehydrogenase C-terminal domain"/>
    <property type="match status" value="1"/>
</dbReference>
<evidence type="ECO:0000259" key="12">
    <source>
        <dbReference type="SMART" id="SM00984"/>
    </source>
</evidence>
<feature type="binding site" evidence="11">
    <location>
        <position position="334"/>
    </location>
    <ligand>
        <name>NAD(+)</name>
        <dbReference type="ChEBI" id="CHEBI:57540"/>
    </ligand>
</feature>
<keyword evidence="6 8" id="KW-0520">NAD</keyword>
<feature type="active site" description="Nucleophile" evidence="9">
    <location>
        <position position="266"/>
    </location>
</feature>
<feature type="binding site" evidence="10">
    <location>
        <begin position="255"/>
        <end position="259"/>
    </location>
    <ligand>
        <name>substrate</name>
    </ligand>
</feature>
<feature type="binding site" evidence="11">
    <location>
        <position position="35"/>
    </location>
    <ligand>
        <name>NAD(+)</name>
        <dbReference type="ChEBI" id="CHEBI:57540"/>
    </ligand>
</feature>
<dbReference type="NCBIfam" id="TIGR03026">
    <property type="entry name" value="NDP-sugDHase"/>
    <property type="match status" value="1"/>
</dbReference>
<dbReference type="GO" id="GO:0003979">
    <property type="term" value="F:UDP-glucose 6-dehydrogenase activity"/>
    <property type="evidence" value="ECO:0007669"/>
    <property type="project" value="UniProtKB-EC"/>
</dbReference>
<dbReference type="InterPro" id="IPR001732">
    <property type="entry name" value="UDP-Glc/GDP-Man_DH_N"/>
</dbReference>
<evidence type="ECO:0000256" key="6">
    <source>
        <dbReference type="ARBA" id="ARBA00023027"/>
    </source>
</evidence>
<dbReference type="InterPro" id="IPR017476">
    <property type="entry name" value="UDP-Glc/GDP-Man"/>
</dbReference>
<dbReference type="SUPFAM" id="SSF51735">
    <property type="entry name" value="NAD(P)-binding Rossmann-fold domains"/>
    <property type="match status" value="1"/>
</dbReference>
<dbReference type="PIRSF" id="PIRSF000124">
    <property type="entry name" value="UDPglc_GDPman_dh"/>
    <property type="match status" value="1"/>
</dbReference>
<dbReference type="GO" id="GO:0000271">
    <property type="term" value="P:polysaccharide biosynthetic process"/>
    <property type="evidence" value="ECO:0007669"/>
    <property type="project" value="InterPro"/>
</dbReference>
<dbReference type="Proteomes" id="UP000243451">
    <property type="component" value="Unassembled WGS sequence"/>
</dbReference>
<dbReference type="InterPro" id="IPR008927">
    <property type="entry name" value="6-PGluconate_DH-like_C_sf"/>
</dbReference>
<dbReference type="InterPro" id="IPR036291">
    <property type="entry name" value="NAD(P)-bd_dom_sf"/>
</dbReference>
<feature type="binding site" evidence="11">
    <location>
        <position position="121"/>
    </location>
    <ligand>
        <name>NAD(+)</name>
        <dbReference type="ChEBI" id="CHEBI:57540"/>
    </ligand>
</feature>
<dbReference type="InterPro" id="IPR014026">
    <property type="entry name" value="UDP-Glc/GDP-Man_DH_dimer"/>
</dbReference>
<dbReference type="Pfam" id="PF00984">
    <property type="entry name" value="UDPG_MGDP_dh"/>
    <property type="match status" value="1"/>
</dbReference>
<comment type="catalytic activity">
    <reaction evidence="7 8">
        <text>UDP-alpha-D-glucose + 2 NAD(+) + H2O = UDP-alpha-D-glucuronate + 2 NADH + 3 H(+)</text>
        <dbReference type="Rhea" id="RHEA:23596"/>
        <dbReference type="ChEBI" id="CHEBI:15377"/>
        <dbReference type="ChEBI" id="CHEBI:15378"/>
        <dbReference type="ChEBI" id="CHEBI:57540"/>
        <dbReference type="ChEBI" id="CHEBI:57945"/>
        <dbReference type="ChEBI" id="CHEBI:58052"/>
        <dbReference type="ChEBI" id="CHEBI:58885"/>
        <dbReference type="EC" id="1.1.1.22"/>
    </reaction>
</comment>
<dbReference type="EMBL" id="PPSK01000022">
    <property type="protein sequence ID" value="POB01165.1"/>
    <property type="molecule type" value="Genomic_DNA"/>
</dbReference>
<feature type="binding site" evidence="11">
    <location>
        <position position="158"/>
    </location>
    <ligand>
        <name>NAD(+)</name>
        <dbReference type="ChEBI" id="CHEBI:57540"/>
    </ligand>
</feature>
<dbReference type="Gene3D" id="1.20.5.100">
    <property type="entry name" value="Cytochrome c1, transmembrane anchor, C-terminal"/>
    <property type="match status" value="1"/>
</dbReference>
<name>A0A2P4ERE2_9GAMM</name>
<comment type="pathway">
    <text evidence="1">Nucleotide-sugar biosynthesis; UDP-alpha-D-glucuronate biosynthesis; UDP-alpha-D-glucuronate from UDP-alpha-D-glucose: step 1/1.</text>
</comment>
<feature type="domain" description="UDP-glucose/GDP-mannose dehydrogenase C-terminal" evidence="12">
    <location>
        <begin position="320"/>
        <end position="427"/>
    </location>
</feature>
<dbReference type="PANTHER" id="PTHR43750">
    <property type="entry name" value="UDP-GLUCOSE 6-DEHYDROGENASE TUAD"/>
    <property type="match status" value="1"/>
</dbReference>
<accession>A0A2P4ERE2</accession>
<proteinExistence type="inferred from homology"/>
<evidence type="ECO:0000256" key="4">
    <source>
        <dbReference type="ARBA" id="ARBA00015132"/>
    </source>
</evidence>
<feature type="binding site" evidence="11">
    <location>
        <position position="86"/>
    </location>
    <ligand>
        <name>NAD(+)</name>
        <dbReference type="ChEBI" id="CHEBI:57540"/>
    </ligand>
</feature>
<dbReference type="GO" id="GO:0006065">
    <property type="term" value="P:UDP-glucuronate biosynthetic process"/>
    <property type="evidence" value="ECO:0007669"/>
    <property type="project" value="UniProtKB-UniPathway"/>
</dbReference>
<evidence type="ECO:0000313" key="13">
    <source>
        <dbReference type="EMBL" id="POB01165.1"/>
    </source>
</evidence>
<dbReference type="InterPro" id="IPR014027">
    <property type="entry name" value="UDP-Glc/GDP-Man_DH_C"/>
</dbReference>
<dbReference type="PIRSF" id="PIRSF500134">
    <property type="entry name" value="UDPglc_DH_bac"/>
    <property type="match status" value="1"/>
</dbReference>
<dbReference type="PANTHER" id="PTHR43750:SF3">
    <property type="entry name" value="UDP-GLUCOSE 6-DEHYDROGENASE TUAD"/>
    <property type="match status" value="1"/>
</dbReference>
<evidence type="ECO:0000256" key="11">
    <source>
        <dbReference type="PIRSR" id="PIRSR500134-3"/>
    </source>
</evidence>
<dbReference type="SMART" id="SM00984">
    <property type="entry name" value="UDPG_MGDP_dh_C"/>
    <property type="match status" value="1"/>
</dbReference>
<dbReference type="Gene3D" id="3.40.50.720">
    <property type="entry name" value="NAD(P)-binding Rossmann-like Domain"/>
    <property type="match status" value="2"/>
</dbReference>
<feature type="binding site" evidence="11">
    <location>
        <position position="30"/>
    </location>
    <ligand>
        <name>NAD(+)</name>
        <dbReference type="ChEBI" id="CHEBI:57540"/>
    </ligand>
</feature>
<evidence type="ECO:0000256" key="2">
    <source>
        <dbReference type="ARBA" id="ARBA00006601"/>
    </source>
</evidence>
<evidence type="ECO:0000256" key="8">
    <source>
        <dbReference type="PIRNR" id="PIRNR000124"/>
    </source>
</evidence>
<dbReference type="AlphaFoldDB" id="A0A2P4ERE2"/>
<dbReference type="EC" id="1.1.1.22" evidence="3 8"/>
<evidence type="ECO:0000256" key="10">
    <source>
        <dbReference type="PIRSR" id="PIRSR500134-2"/>
    </source>
</evidence>
<evidence type="ECO:0000256" key="3">
    <source>
        <dbReference type="ARBA" id="ARBA00012954"/>
    </source>
</evidence>
<sequence>MQITVIGCGYVGLVTAACFAEMGNRVACVDTSAERVEALHRGISPIFEPGIEALLQTNHAAGRLTFSSQLNPVLRNSEVVFIAVGTPSAADGSADVSQILEVAAQLGGALESPTIVVCKSTAPVGTACRVQSILDQHCQRRGVNWRHSVVSNPEFLKEGAAIDDFMRPDRIILGAEDASAERTMRRLYEPFVRNHDRILCMPRRAAEMTKYAANTFLATKISFINEVANLCESLGVDVEEVRKGIGADPRIGHHFIYAGCGYGGSCFPKDIRAMLHMAQEREMQLPILQAVEARNQAQKTWPMRMLRKLYSEGVAGKTVAIWGLAFKPGTDDIRDAPSRVLIEGLLDLGARVQAFDPIASENIAKAYPEAVARGQLRLFSDPYAVLNDADALALITEWKQFRQPDFALMARLMREPVIVDGRNQYDPAVLGTFGFRHVGVGRVPMDSPAPLLRKVV</sequence>
<feature type="binding site" evidence="10">
    <location>
        <position position="327"/>
    </location>
    <ligand>
        <name>substrate</name>
    </ligand>
</feature>
<evidence type="ECO:0000256" key="1">
    <source>
        <dbReference type="ARBA" id="ARBA00004701"/>
    </source>
</evidence>
<gene>
    <name evidence="13" type="ORF">C1949_17050</name>
</gene>
<feature type="binding site" evidence="11">
    <location>
        <position position="269"/>
    </location>
    <ligand>
        <name>NAD(+)</name>
        <dbReference type="ChEBI" id="CHEBI:57540"/>
    </ligand>
</feature>
<feature type="binding site" evidence="10">
    <location>
        <begin position="155"/>
        <end position="158"/>
    </location>
    <ligand>
        <name>substrate</name>
    </ligand>
</feature>
<evidence type="ECO:0000256" key="9">
    <source>
        <dbReference type="PIRSR" id="PIRSR500134-1"/>
    </source>
</evidence>
<dbReference type="GO" id="GO:0051287">
    <property type="term" value="F:NAD binding"/>
    <property type="evidence" value="ECO:0007669"/>
    <property type="project" value="InterPro"/>
</dbReference>
<keyword evidence="5 8" id="KW-0560">Oxidoreductase</keyword>
<dbReference type="UniPathway" id="UPA00038">
    <property type="reaction ID" value="UER00491"/>
</dbReference>
<organism evidence="13 14">
    <name type="scientific">Halopseudomonas oceani</name>
    <dbReference type="NCBI Taxonomy" id="1708783"/>
    <lineage>
        <taxon>Bacteria</taxon>
        <taxon>Pseudomonadati</taxon>
        <taxon>Pseudomonadota</taxon>
        <taxon>Gammaproteobacteria</taxon>
        <taxon>Pseudomonadales</taxon>
        <taxon>Pseudomonadaceae</taxon>
        <taxon>Halopseudomonas</taxon>
    </lineage>
</organism>
<evidence type="ECO:0000313" key="14">
    <source>
        <dbReference type="Proteomes" id="UP000243451"/>
    </source>
</evidence>
<evidence type="ECO:0000256" key="7">
    <source>
        <dbReference type="ARBA" id="ARBA00047473"/>
    </source>
</evidence>
<dbReference type="Pfam" id="PF03721">
    <property type="entry name" value="UDPG_MGDP_dh_N"/>
    <property type="match status" value="1"/>
</dbReference>
<dbReference type="InterPro" id="IPR028357">
    <property type="entry name" value="UDPglc_DH_bac"/>
</dbReference>
<dbReference type="SUPFAM" id="SSF48179">
    <property type="entry name" value="6-phosphogluconate dehydrogenase C-terminal domain-like"/>
    <property type="match status" value="1"/>
</dbReference>
<reference evidence="13 14" key="1">
    <citation type="submission" date="2018-01" db="EMBL/GenBank/DDBJ databases">
        <title>Draft genome of the type strain Pseudomonas oceani DSM 100277 isolated from the deep water in Okinawa trough, northwestern Pacific Ocean.</title>
        <authorList>
            <person name="Gomila M."/>
            <person name="Mulet M."/>
            <person name="Garcia-Valdes E."/>
            <person name="Lalucat J."/>
        </authorList>
    </citation>
    <scope>NUCLEOTIDE SEQUENCE [LARGE SCALE GENOMIC DNA]</scope>
    <source>
        <strain evidence="13 14">DSM 100277</strain>
    </source>
</reference>
<feature type="binding site" evidence="10">
    <location>
        <position position="263"/>
    </location>
    <ligand>
        <name>substrate</name>
    </ligand>
</feature>
<dbReference type="InterPro" id="IPR036220">
    <property type="entry name" value="UDP-Glc/GDP-Man_DH_C_sf"/>
</dbReference>
<dbReference type="OrthoDB" id="9803238at2"/>
<evidence type="ECO:0000256" key="5">
    <source>
        <dbReference type="ARBA" id="ARBA00023002"/>
    </source>
</evidence>
<comment type="caution">
    <text evidence="13">The sequence shown here is derived from an EMBL/GenBank/DDBJ whole genome shotgun (WGS) entry which is preliminary data.</text>
</comment>
<feature type="binding site" evidence="10">
    <location>
        <position position="210"/>
    </location>
    <ligand>
        <name>substrate</name>
    </ligand>
</feature>
<keyword evidence="14" id="KW-1185">Reference proteome</keyword>
<dbReference type="RefSeq" id="WP_104739628.1">
    <property type="nucleotide sequence ID" value="NZ_BMHR01000005.1"/>
</dbReference>
<dbReference type="Pfam" id="PF03720">
    <property type="entry name" value="UDPG_MGDP_dh_C"/>
    <property type="match status" value="1"/>
</dbReference>
<protein>
    <recommendedName>
        <fullName evidence="4 8">UDP-glucose 6-dehydrogenase</fullName>
        <ecNumber evidence="3 8">1.1.1.22</ecNumber>
    </recommendedName>
</protein>
<comment type="similarity">
    <text evidence="2 8">Belongs to the UDP-glucose/GDP-mannose dehydrogenase family.</text>
</comment>